<dbReference type="InterPro" id="IPR001245">
    <property type="entry name" value="Ser-Thr/Tyr_kinase_cat_dom"/>
</dbReference>
<keyword evidence="3" id="KW-0418">Kinase</keyword>
<evidence type="ECO:0000313" key="4">
    <source>
        <dbReference type="Proteomes" id="UP000030762"/>
    </source>
</evidence>
<sequence length="585" mass="64129">MSACPYAAFGAFRYFVADSTCKSDTCIVDAACTTWSSQVGRMTRFDLPAGTRIGNLTNFASTTLTLNGSDRAVGDLFTRALLPPTLRSLTFESMRLSPLRTLPLPPGVLHLTIHDCALVAVDTLDKLQWPPLLASLTLRQTNVLDLPDLTTLPPSVTELYIAEDKVTTLQDYDWSHLEAITLESTARPIRLTNVTFSSRLQTFDFDNVNIVNMTIDNATFHALVALSPRSVSDKRGYRIGSIQTSADDCTLQGGQPRTLWSPTNSVCVLVPAPTLAPSEQLPPQLSRVGMGLGIAAGVLAVGLIIALTIYRRLRKKRALDHGSTMASSVLAEELRHLDLYKLDPLLLHTTSKTPLAAGAFGEVWRGTYNEGPVAIKRNKNKDPVSVQHFIAEISLMAKMESPYIVKLVGASWTRPIDIEAVVEYMDLGDLRTYLATHMATQFPWSDKALCVQSIVFGLVYLHTFDPPIIHRDLKSKNILLDAVKGTKFTDFGISREIDESSMTNGIGTYQWMAPEVISGTRYSAAADVYSFGVVLAELSTHQVPYSDAVHPETGRALTQQSILSKVTTGELQPTFDATTPMYVKD</sequence>
<dbReference type="InterPro" id="IPR008271">
    <property type="entry name" value="Ser/Thr_kinase_AS"/>
</dbReference>
<dbReference type="InterPro" id="IPR000719">
    <property type="entry name" value="Prot_kinase_dom"/>
</dbReference>
<dbReference type="eggNOG" id="KOG0192">
    <property type="taxonomic scope" value="Eukaryota"/>
</dbReference>
<evidence type="ECO:0000259" key="2">
    <source>
        <dbReference type="PROSITE" id="PS50011"/>
    </source>
</evidence>
<dbReference type="RefSeq" id="XP_008618920.1">
    <property type="nucleotide sequence ID" value="XM_008620698.1"/>
</dbReference>
<dbReference type="Gene3D" id="3.80.10.10">
    <property type="entry name" value="Ribonuclease Inhibitor"/>
    <property type="match status" value="1"/>
</dbReference>
<dbReference type="PANTHER" id="PTHR44329">
    <property type="entry name" value="SERINE/THREONINE-PROTEIN KINASE TNNI3K-RELATED"/>
    <property type="match status" value="1"/>
</dbReference>
<dbReference type="VEuPathDB" id="FungiDB:SDRG_14562"/>
<dbReference type="OrthoDB" id="4062651at2759"/>
<gene>
    <name evidence="3" type="ORF">SDRG_14562</name>
</gene>
<dbReference type="SMART" id="SM00220">
    <property type="entry name" value="S_TKc"/>
    <property type="match status" value="1"/>
</dbReference>
<dbReference type="GeneID" id="19955289"/>
<dbReference type="EMBL" id="JH767205">
    <property type="protein sequence ID" value="EQC27652.1"/>
    <property type="molecule type" value="Genomic_DNA"/>
</dbReference>
<evidence type="ECO:0000313" key="3">
    <source>
        <dbReference type="EMBL" id="EQC27652.1"/>
    </source>
</evidence>
<dbReference type="AlphaFoldDB" id="T0RDI1"/>
<keyword evidence="1" id="KW-0812">Transmembrane</keyword>
<dbReference type="Gene3D" id="1.10.510.10">
    <property type="entry name" value="Transferase(Phosphotransferase) domain 1"/>
    <property type="match status" value="1"/>
</dbReference>
<dbReference type="Pfam" id="PF07714">
    <property type="entry name" value="PK_Tyr_Ser-Thr"/>
    <property type="match status" value="1"/>
</dbReference>
<feature type="domain" description="Protein kinase" evidence="2">
    <location>
        <begin position="349"/>
        <end position="585"/>
    </location>
</feature>
<dbReference type="InterPro" id="IPR051681">
    <property type="entry name" value="Ser/Thr_Kinases-Pseudokinases"/>
</dbReference>
<dbReference type="SUPFAM" id="SSF56112">
    <property type="entry name" value="Protein kinase-like (PK-like)"/>
    <property type="match status" value="1"/>
</dbReference>
<accession>T0RDI1</accession>
<dbReference type="STRING" id="1156394.T0RDI1"/>
<dbReference type="Gene3D" id="3.30.200.20">
    <property type="entry name" value="Phosphorylase Kinase, domain 1"/>
    <property type="match status" value="1"/>
</dbReference>
<dbReference type="InParanoid" id="T0RDI1"/>
<reference evidence="3 4" key="1">
    <citation type="submission" date="2012-04" db="EMBL/GenBank/DDBJ databases">
        <title>The Genome Sequence of Saprolegnia declina VS20.</title>
        <authorList>
            <consortium name="The Broad Institute Genome Sequencing Platform"/>
            <person name="Russ C."/>
            <person name="Nusbaum C."/>
            <person name="Tyler B."/>
            <person name="van West P."/>
            <person name="Dieguez-Uribeondo J."/>
            <person name="de Bruijn I."/>
            <person name="Tripathy S."/>
            <person name="Jiang R."/>
            <person name="Young S.K."/>
            <person name="Zeng Q."/>
            <person name="Gargeya S."/>
            <person name="Fitzgerald M."/>
            <person name="Haas B."/>
            <person name="Abouelleil A."/>
            <person name="Alvarado L."/>
            <person name="Arachchi H.M."/>
            <person name="Berlin A."/>
            <person name="Chapman S.B."/>
            <person name="Goldberg J."/>
            <person name="Griggs A."/>
            <person name="Gujja S."/>
            <person name="Hansen M."/>
            <person name="Howarth C."/>
            <person name="Imamovic A."/>
            <person name="Larimer J."/>
            <person name="McCowen C."/>
            <person name="Montmayeur A."/>
            <person name="Murphy C."/>
            <person name="Neiman D."/>
            <person name="Pearson M."/>
            <person name="Priest M."/>
            <person name="Roberts A."/>
            <person name="Saif S."/>
            <person name="Shea T."/>
            <person name="Sisk P."/>
            <person name="Sykes S."/>
            <person name="Wortman J."/>
            <person name="Nusbaum C."/>
            <person name="Birren B."/>
        </authorList>
    </citation>
    <scope>NUCLEOTIDE SEQUENCE [LARGE SCALE GENOMIC DNA]</scope>
    <source>
        <strain evidence="3 4">VS20</strain>
    </source>
</reference>
<dbReference type="PROSITE" id="PS50011">
    <property type="entry name" value="PROTEIN_KINASE_DOM"/>
    <property type="match status" value="1"/>
</dbReference>
<keyword evidence="4" id="KW-1185">Reference proteome</keyword>
<dbReference type="SUPFAM" id="SSF52058">
    <property type="entry name" value="L domain-like"/>
    <property type="match status" value="1"/>
</dbReference>
<dbReference type="PANTHER" id="PTHR44329:SF214">
    <property type="entry name" value="PROTEIN KINASE DOMAIN-CONTAINING PROTEIN"/>
    <property type="match status" value="1"/>
</dbReference>
<dbReference type="GO" id="GO:0004674">
    <property type="term" value="F:protein serine/threonine kinase activity"/>
    <property type="evidence" value="ECO:0007669"/>
    <property type="project" value="TreeGrafter"/>
</dbReference>
<keyword evidence="1" id="KW-0472">Membrane</keyword>
<dbReference type="Proteomes" id="UP000030762">
    <property type="component" value="Unassembled WGS sequence"/>
</dbReference>
<dbReference type="InterPro" id="IPR011009">
    <property type="entry name" value="Kinase-like_dom_sf"/>
</dbReference>
<feature type="transmembrane region" description="Helical" evidence="1">
    <location>
        <begin position="288"/>
        <end position="310"/>
    </location>
</feature>
<name>T0RDI1_SAPDV</name>
<organism evidence="3 4">
    <name type="scientific">Saprolegnia diclina (strain VS20)</name>
    <dbReference type="NCBI Taxonomy" id="1156394"/>
    <lineage>
        <taxon>Eukaryota</taxon>
        <taxon>Sar</taxon>
        <taxon>Stramenopiles</taxon>
        <taxon>Oomycota</taxon>
        <taxon>Saprolegniomycetes</taxon>
        <taxon>Saprolegniales</taxon>
        <taxon>Saprolegniaceae</taxon>
        <taxon>Saprolegnia</taxon>
    </lineage>
</organism>
<evidence type="ECO:0000256" key="1">
    <source>
        <dbReference type="SAM" id="Phobius"/>
    </source>
</evidence>
<dbReference type="PROSITE" id="PS00108">
    <property type="entry name" value="PROTEIN_KINASE_ST"/>
    <property type="match status" value="1"/>
</dbReference>
<keyword evidence="3" id="KW-0808">Transferase</keyword>
<dbReference type="InterPro" id="IPR032675">
    <property type="entry name" value="LRR_dom_sf"/>
</dbReference>
<proteinExistence type="predicted"/>
<keyword evidence="1" id="KW-1133">Transmembrane helix</keyword>
<dbReference type="GO" id="GO:0005524">
    <property type="term" value="F:ATP binding"/>
    <property type="evidence" value="ECO:0007669"/>
    <property type="project" value="InterPro"/>
</dbReference>
<protein>
    <submittedName>
        <fullName evidence="3">TKL protein kinase</fullName>
    </submittedName>
</protein>